<protein>
    <submittedName>
        <fullName evidence="3">Immobilization antigen</fullName>
    </submittedName>
</protein>
<gene>
    <name evidence="3" type="ORF">TTHERM_00595500</name>
</gene>
<dbReference type="GeneID" id="7834103"/>
<keyword evidence="1" id="KW-1133">Transmembrane helix</keyword>
<keyword evidence="4" id="KW-1185">Reference proteome</keyword>
<dbReference type="KEGG" id="tet:TTHERM_00595500"/>
<dbReference type="HOGENOM" id="CLU_038438_0_0_1"/>
<evidence type="ECO:0000313" key="3">
    <source>
        <dbReference type="EMBL" id="EAR91466.1"/>
    </source>
</evidence>
<dbReference type="EMBL" id="GG662781">
    <property type="protein sequence ID" value="EAR91466.1"/>
    <property type="molecule type" value="Genomic_DNA"/>
</dbReference>
<dbReference type="InParanoid" id="Q232E6"/>
<dbReference type="RefSeq" id="XP_001011711.1">
    <property type="nucleotide sequence ID" value="XM_001011711.1"/>
</dbReference>
<dbReference type="OrthoDB" id="439917at2759"/>
<organism evidence="3 4">
    <name type="scientific">Tetrahymena thermophila (strain SB210)</name>
    <dbReference type="NCBI Taxonomy" id="312017"/>
    <lineage>
        <taxon>Eukaryota</taxon>
        <taxon>Sar</taxon>
        <taxon>Alveolata</taxon>
        <taxon>Ciliophora</taxon>
        <taxon>Intramacronucleata</taxon>
        <taxon>Oligohymenophorea</taxon>
        <taxon>Hymenostomatida</taxon>
        <taxon>Tetrahymenina</taxon>
        <taxon>Tetrahymenidae</taxon>
        <taxon>Tetrahymena</taxon>
    </lineage>
</organism>
<evidence type="ECO:0000256" key="1">
    <source>
        <dbReference type="SAM" id="Phobius"/>
    </source>
</evidence>
<feature type="chain" id="PRO_5004201814" evidence="2">
    <location>
        <begin position="20"/>
        <end position="373"/>
    </location>
</feature>
<keyword evidence="1" id="KW-0812">Transmembrane</keyword>
<keyword evidence="1" id="KW-0472">Membrane</keyword>
<keyword evidence="2" id="KW-0732">Signal</keyword>
<dbReference type="Proteomes" id="UP000009168">
    <property type="component" value="Unassembled WGS sequence"/>
</dbReference>
<sequence length="373" mass="36711">MKATSLILILLAVIVKVSATCTDANATAGAFIDTGFICYCNAGYYGTSTDSVSGGSCQKCPTGTNSVLATTTGTLVTSCICNDANSALNNGNTACQCKANFFGTPNPTAGGATGCTACPTGTASTAGSTAITSCSCNDTNAALKADNIYCVCKANFYGTPNPTAGGATGCTACPTGTASTAGSTAVTSCSCNDTNATLKADNSACFCKANFYGTPTTFGASGCTACPAGTISADGQTDKSQCTCPDVNASLNSATPPSCQCNANFYGTPTTSGASGCITCPTGTTSAAGSTTKYSCACPDTNASLNFDIPPVCQCNPNFYGIPTTSGASGCTICPLGQTAPAGSVTNVCGAAFTSSTYILSIVSLLFSIVMLI</sequence>
<reference evidence="4" key="1">
    <citation type="journal article" date="2006" name="PLoS Biol.">
        <title>Macronuclear genome sequence of the ciliate Tetrahymena thermophila, a model eukaryote.</title>
        <authorList>
            <person name="Eisen J.A."/>
            <person name="Coyne R.S."/>
            <person name="Wu M."/>
            <person name="Wu D."/>
            <person name="Thiagarajan M."/>
            <person name="Wortman J.R."/>
            <person name="Badger J.H."/>
            <person name="Ren Q."/>
            <person name="Amedeo P."/>
            <person name="Jones K.M."/>
            <person name="Tallon L.J."/>
            <person name="Delcher A.L."/>
            <person name="Salzberg S.L."/>
            <person name="Silva J.C."/>
            <person name="Haas B.J."/>
            <person name="Majoros W.H."/>
            <person name="Farzad M."/>
            <person name="Carlton J.M."/>
            <person name="Smith R.K. Jr."/>
            <person name="Garg J."/>
            <person name="Pearlman R.E."/>
            <person name="Karrer K.M."/>
            <person name="Sun L."/>
            <person name="Manning G."/>
            <person name="Elde N.C."/>
            <person name="Turkewitz A.P."/>
            <person name="Asai D.J."/>
            <person name="Wilkes D.E."/>
            <person name="Wang Y."/>
            <person name="Cai H."/>
            <person name="Collins K."/>
            <person name="Stewart B.A."/>
            <person name="Lee S.R."/>
            <person name="Wilamowska K."/>
            <person name="Weinberg Z."/>
            <person name="Ruzzo W.L."/>
            <person name="Wloga D."/>
            <person name="Gaertig J."/>
            <person name="Frankel J."/>
            <person name="Tsao C.-C."/>
            <person name="Gorovsky M.A."/>
            <person name="Keeling P.J."/>
            <person name="Waller R.F."/>
            <person name="Patron N.J."/>
            <person name="Cherry J.M."/>
            <person name="Stover N.A."/>
            <person name="Krieger C.J."/>
            <person name="del Toro C."/>
            <person name="Ryder H.F."/>
            <person name="Williamson S.C."/>
            <person name="Barbeau R.A."/>
            <person name="Hamilton E.P."/>
            <person name="Orias E."/>
        </authorList>
    </citation>
    <scope>NUCLEOTIDE SEQUENCE [LARGE SCALE GENOMIC DNA]</scope>
    <source>
        <strain evidence="4">SB210</strain>
    </source>
</reference>
<feature type="transmembrane region" description="Helical" evidence="1">
    <location>
        <begin position="351"/>
        <end position="372"/>
    </location>
</feature>
<accession>Q232E6</accession>
<proteinExistence type="predicted"/>
<dbReference type="AlphaFoldDB" id="Q232E6"/>
<evidence type="ECO:0000256" key="2">
    <source>
        <dbReference type="SAM" id="SignalP"/>
    </source>
</evidence>
<feature type="signal peptide" evidence="2">
    <location>
        <begin position="1"/>
        <end position="19"/>
    </location>
</feature>
<evidence type="ECO:0000313" key="4">
    <source>
        <dbReference type="Proteomes" id="UP000009168"/>
    </source>
</evidence>
<name>Q232E6_TETTS</name>